<proteinExistence type="predicted"/>
<evidence type="ECO:0000313" key="2">
    <source>
        <dbReference type="EMBL" id="CAG5055706.1"/>
    </source>
</evidence>
<comment type="caution">
    <text evidence="1">The sequence shown here is derived from an EMBL/GenBank/DDBJ whole genome shotgun (WGS) entry which is preliminary data.</text>
</comment>
<dbReference type="AlphaFoldDB" id="A0A8S3Y5X9"/>
<dbReference type="EMBL" id="CAJQZP010001584">
    <property type="protein sequence ID" value="CAG5055704.1"/>
    <property type="molecule type" value="Genomic_DNA"/>
</dbReference>
<organism evidence="1 3">
    <name type="scientific">Parnassius apollo</name>
    <name type="common">Apollo butterfly</name>
    <name type="synonym">Papilio apollo</name>
    <dbReference type="NCBI Taxonomy" id="110799"/>
    <lineage>
        <taxon>Eukaryota</taxon>
        <taxon>Metazoa</taxon>
        <taxon>Ecdysozoa</taxon>
        <taxon>Arthropoda</taxon>
        <taxon>Hexapoda</taxon>
        <taxon>Insecta</taxon>
        <taxon>Pterygota</taxon>
        <taxon>Neoptera</taxon>
        <taxon>Endopterygota</taxon>
        <taxon>Lepidoptera</taxon>
        <taxon>Glossata</taxon>
        <taxon>Ditrysia</taxon>
        <taxon>Papilionoidea</taxon>
        <taxon>Papilionidae</taxon>
        <taxon>Parnassiinae</taxon>
        <taxon>Parnassini</taxon>
        <taxon>Parnassius</taxon>
        <taxon>Parnassius</taxon>
    </lineage>
</organism>
<keyword evidence="3" id="KW-1185">Reference proteome</keyword>
<evidence type="ECO:0000313" key="3">
    <source>
        <dbReference type="Proteomes" id="UP000691718"/>
    </source>
</evidence>
<reference evidence="1" key="1">
    <citation type="submission" date="2021-04" db="EMBL/GenBank/DDBJ databases">
        <authorList>
            <person name="Tunstrom K."/>
        </authorList>
    </citation>
    <scope>NUCLEOTIDE SEQUENCE</scope>
</reference>
<evidence type="ECO:0000313" key="1">
    <source>
        <dbReference type="EMBL" id="CAG5055704.1"/>
    </source>
</evidence>
<name>A0A8S3Y5X9_PARAO</name>
<gene>
    <name evidence="1" type="ORF">PAPOLLO_LOCUS26416</name>
    <name evidence="2" type="ORF">PAPOLLO_LOCUS26418</name>
</gene>
<protein>
    <submittedName>
        <fullName evidence="1">(apollo) hypothetical protein</fullName>
    </submittedName>
</protein>
<dbReference type="Proteomes" id="UP000691718">
    <property type="component" value="Unassembled WGS sequence"/>
</dbReference>
<accession>A0A8S3Y5X9</accession>
<sequence length="111" mass="11925">MLLPQRCPLPRAATPPARRTAPPYLLRCVHCTDTASVGGDAATAKMPPSTRCDTACTPHRTTPTCCGAYTVLTLHLLVVMLLPQRCPLPRAATPPARRTAPPRLAAVRTLY</sequence>
<dbReference type="EMBL" id="CAJQZP010001584">
    <property type="protein sequence ID" value="CAG5055706.1"/>
    <property type="molecule type" value="Genomic_DNA"/>
</dbReference>